<evidence type="ECO:0000313" key="3">
    <source>
        <dbReference type="Proteomes" id="UP000596660"/>
    </source>
</evidence>
<dbReference type="OMA" id="RTFFFRE"/>
<keyword evidence="3" id="KW-1185">Reference proteome</keyword>
<dbReference type="Pfam" id="PF00646">
    <property type="entry name" value="F-box"/>
    <property type="match status" value="1"/>
</dbReference>
<dbReference type="OrthoDB" id="613853at2759"/>
<organism evidence="2 3">
    <name type="scientific">Chenopodium quinoa</name>
    <name type="common">Quinoa</name>
    <dbReference type="NCBI Taxonomy" id="63459"/>
    <lineage>
        <taxon>Eukaryota</taxon>
        <taxon>Viridiplantae</taxon>
        <taxon>Streptophyta</taxon>
        <taxon>Embryophyta</taxon>
        <taxon>Tracheophyta</taxon>
        <taxon>Spermatophyta</taxon>
        <taxon>Magnoliopsida</taxon>
        <taxon>eudicotyledons</taxon>
        <taxon>Gunneridae</taxon>
        <taxon>Pentapetalae</taxon>
        <taxon>Caryophyllales</taxon>
        <taxon>Chenopodiaceae</taxon>
        <taxon>Chenopodioideae</taxon>
        <taxon>Atripliceae</taxon>
        <taxon>Chenopodium</taxon>
    </lineage>
</organism>
<reference evidence="2" key="2">
    <citation type="submission" date="2021-03" db="UniProtKB">
        <authorList>
            <consortium name="EnsemblPlants"/>
        </authorList>
    </citation>
    <scope>IDENTIFICATION</scope>
</reference>
<dbReference type="RefSeq" id="XP_021737254.1">
    <property type="nucleotide sequence ID" value="XM_021881562.1"/>
</dbReference>
<gene>
    <name evidence="2" type="primary">LOC110703776</name>
</gene>
<dbReference type="InterPro" id="IPR032675">
    <property type="entry name" value="LRR_dom_sf"/>
</dbReference>
<dbReference type="Gramene" id="AUR62043978-RA">
    <property type="protein sequence ID" value="AUR62043978-RA:cds"/>
    <property type="gene ID" value="AUR62043978"/>
</dbReference>
<dbReference type="AlphaFoldDB" id="A0A803NCZ9"/>
<dbReference type="Proteomes" id="UP000596660">
    <property type="component" value="Unplaced"/>
</dbReference>
<dbReference type="KEGG" id="cqi:110703776"/>
<dbReference type="SUPFAM" id="SSF81383">
    <property type="entry name" value="F-box domain"/>
    <property type="match status" value="1"/>
</dbReference>
<dbReference type="EnsemblPlants" id="AUR62043978-RA">
    <property type="protein sequence ID" value="AUR62043978-RA:cds"/>
    <property type="gene ID" value="AUR62043978"/>
</dbReference>
<evidence type="ECO:0000313" key="2">
    <source>
        <dbReference type="EnsemblPlants" id="AUR62043978-RA:cds"/>
    </source>
</evidence>
<dbReference type="PROSITE" id="PS50181">
    <property type="entry name" value="FBOX"/>
    <property type="match status" value="1"/>
</dbReference>
<sequence>MANSSVLGHPLLRNLKRFKKIEEKDRISDLPDELLSNIVARLTLKEAITTSILSKRWADVWVSYPILDFGFLKKTYYTEVLVHRVNKVLEKFNGGKLHKFRIVHPMSERFKSHIDEWISFATRNRVSELELDFGGWPRHEGFDNYHVPLHVFAREEMMLLNRSSPNVRSFVSLRDLRLRSVNLSDQVFDIILYNCSSLENFHLTHNCGLVNAKNTAPHLKLKSLKLQGCYDLNKLELLAPNLVSFMYEGGYKVRLCIKDAPQLASLCLSVETGLKSDMHPIFPRGKNFIFNQFSSYLPKLESMVVSVALFEDMSNFMELCVFSNLKTLALDANSSSIRLCCQVAAFIISAAPYLELLELHLSPTRASLKEMEALELPSMSPHKNLKEVKLSGFRADVYTIDFLAYLVECTDSLQKINLSAYATDRSGDELFVQNRLKWRADEAENCKICVQELRKIVYKCPADIS</sequence>
<dbReference type="InterPro" id="IPR053772">
    <property type="entry name" value="At1g61320/At1g61330-like"/>
</dbReference>
<dbReference type="InterPro" id="IPR036047">
    <property type="entry name" value="F-box-like_dom_sf"/>
</dbReference>
<feature type="domain" description="F-box" evidence="1">
    <location>
        <begin position="24"/>
        <end position="60"/>
    </location>
</feature>
<name>A0A803NCZ9_CHEQI</name>
<evidence type="ECO:0000259" key="1">
    <source>
        <dbReference type="PROSITE" id="PS50181"/>
    </source>
</evidence>
<dbReference type="SUPFAM" id="SSF52047">
    <property type="entry name" value="RNI-like"/>
    <property type="match status" value="1"/>
</dbReference>
<dbReference type="InterPro" id="IPR055357">
    <property type="entry name" value="LRR_At1g61320_AtMIF1"/>
</dbReference>
<dbReference type="PANTHER" id="PTHR34145">
    <property type="entry name" value="OS02G0105600 PROTEIN"/>
    <property type="match status" value="1"/>
</dbReference>
<reference evidence="2" key="1">
    <citation type="journal article" date="2017" name="Nature">
        <title>The genome of Chenopodium quinoa.</title>
        <authorList>
            <person name="Jarvis D.E."/>
            <person name="Ho Y.S."/>
            <person name="Lightfoot D.J."/>
            <person name="Schmoeckel S.M."/>
            <person name="Li B."/>
            <person name="Borm T.J.A."/>
            <person name="Ohyanagi H."/>
            <person name="Mineta K."/>
            <person name="Michell C.T."/>
            <person name="Saber N."/>
            <person name="Kharbatia N.M."/>
            <person name="Rupper R.R."/>
            <person name="Sharp A.R."/>
            <person name="Dally N."/>
            <person name="Boughton B.A."/>
            <person name="Woo Y.H."/>
            <person name="Gao G."/>
            <person name="Schijlen E.G.W.M."/>
            <person name="Guo X."/>
            <person name="Momin A.A."/>
            <person name="Negrao S."/>
            <person name="Al-Babili S."/>
            <person name="Gehring C."/>
            <person name="Roessner U."/>
            <person name="Jung C."/>
            <person name="Murphy K."/>
            <person name="Arold S.T."/>
            <person name="Gojobori T."/>
            <person name="van der Linden C.G."/>
            <person name="van Loo E.N."/>
            <person name="Jellen E.N."/>
            <person name="Maughan P.J."/>
            <person name="Tester M."/>
        </authorList>
    </citation>
    <scope>NUCLEOTIDE SEQUENCE [LARGE SCALE GENOMIC DNA]</scope>
    <source>
        <strain evidence="2">cv. PI 614886</strain>
    </source>
</reference>
<accession>A0A803NCZ9</accession>
<protein>
    <recommendedName>
        <fullName evidence="1">F-box domain-containing protein</fullName>
    </recommendedName>
</protein>
<proteinExistence type="predicted"/>
<dbReference type="Pfam" id="PF23622">
    <property type="entry name" value="LRR_At1g61320_AtMIF1"/>
    <property type="match status" value="1"/>
</dbReference>
<dbReference type="GeneID" id="110703776"/>
<dbReference type="InterPro" id="IPR001810">
    <property type="entry name" value="F-box_dom"/>
</dbReference>
<dbReference type="PANTHER" id="PTHR34145:SF68">
    <property type="entry name" value="FBD DOMAIN-CONTAINING PROTEIN"/>
    <property type="match status" value="1"/>
</dbReference>
<dbReference type="Gene3D" id="3.80.10.10">
    <property type="entry name" value="Ribonuclease Inhibitor"/>
    <property type="match status" value="1"/>
</dbReference>